<keyword evidence="1" id="KW-1133">Transmembrane helix</keyword>
<dbReference type="Proteomes" id="UP000011185">
    <property type="component" value="Unassembled WGS sequence"/>
</dbReference>
<protein>
    <submittedName>
        <fullName evidence="2">Uncharacterized protein</fullName>
    </submittedName>
</protein>
<sequence length="70" mass="8180">VRSSNLQTTAFMINSLFSYVFLHFYRVRYPYFCAYLLGEFVNHLRYGLKYAAKAGIYSAFVSSLTDKLMN</sequence>
<accession>L7JZJ5</accession>
<dbReference type="InParanoid" id="L7JZJ5"/>
<feature type="transmembrane region" description="Helical" evidence="1">
    <location>
        <begin position="6"/>
        <end position="25"/>
    </location>
</feature>
<dbReference type="AlphaFoldDB" id="L7JZJ5"/>
<evidence type="ECO:0000313" key="3">
    <source>
        <dbReference type="Proteomes" id="UP000011185"/>
    </source>
</evidence>
<name>L7JZJ5_TRAHO</name>
<feature type="non-terminal residue" evidence="2">
    <location>
        <position position="1"/>
    </location>
</feature>
<gene>
    <name evidence="2" type="ORF">THOM_0503</name>
</gene>
<evidence type="ECO:0000313" key="2">
    <source>
        <dbReference type="EMBL" id="ELQ76476.1"/>
    </source>
</evidence>
<keyword evidence="1" id="KW-0472">Membrane</keyword>
<proteinExistence type="predicted"/>
<dbReference type="EMBL" id="JH993845">
    <property type="protein sequence ID" value="ELQ76476.1"/>
    <property type="molecule type" value="Genomic_DNA"/>
</dbReference>
<keyword evidence="1" id="KW-0812">Transmembrane</keyword>
<organism evidence="2 3">
    <name type="scientific">Trachipleistophora hominis</name>
    <name type="common">Microsporidian parasite</name>
    <dbReference type="NCBI Taxonomy" id="72359"/>
    <lineage>
        <taxon>Eukaryota</taxon>
        <taxon>Fungi</taxon>
        <taxon>Fungi incertae sedis</taxon>
        <taxon>Microsporidia</taxon>
        <taxon>Pleistophoridae</taxon>
        <taxon>Trachipleistophora</taxon>
    </lineage>
</organism>
<dbReference type="VEuPathDB" id="MicrosporidiaDB:THOM_0503"/>
<evidence type="ECO:0000256" key="1">
    <source>
        <dbReference type="SAM" id="Phobius"/>
    </source>
</evidence>
<dbReference type="HOGENOM" id="CLU_2764971_0_0_1"/>
<reference evidence="2 3" key="1">
    <citation type="journal article" date="2012" name="PLoS Pathog.">
        <title>The genome of the obligate intracellular parasite Trachipleistophora hominis: new insights into microsporidian genome dynamics and reductive evolution.</title>
        <authorList>
            <person name="Heinz E."/>
            <person name="Williams T.A."/>
            <person name="Nakjang S."/>
            <person name="Noel C.J."/>
            <person name="Swan D.C."/>
            <person name="Goldberg A.V."/>
            <person name="Harris S.R."/>
            <person name="Weinmaier T."/>
            <person name="Markert S."/>
            <person name="Becher D."/>
            <person name="Bernhardt J."/>
            <person name="Dagan T."/>
            <person name="Hacker C."/>
            <person name="Lucocq J.M."/>
            <person name="Schweder T."/>
            <person name="Rattei T."/>
            <person name="Hall N."/>
            <person name="Hirt R.P."/>
            <person name="Embley T.M."/>
        </authorList>
    </citation>
    <scope>NUCLEOTIDE SEQUENCE [LARGE SCALE GENOMIC DNA]</scope>
</reference>
<keyword evidence="3" id="KW-1185">Reference proteome</keyword>